<feature type="region of interest" description="Disordered" evidence="1">
    <location>
        <begin position="1"/>
        <end position="20"/>
    </location>
</feature>
<reference evidence="5" key="1">
    <citation type="journal article" date="2019" name="Int. J. Syst. Evol. Microbiol.">
        <title>The Global Catalogue of Microorganisms (GCM) 10K type strain sequencing project: providing services to taxonomists for standard genome sequencing and annotation.</title>
        <authorList>
            <consortium name="The Broad Institute Genomics Platform"/>
            <consortium name="The Broad Institute Genome Sequencing Center for Infectious Disease"/>
            <person name="Wu L."/>
            <person name="Ma J."/>
        </authorList>
    </citation>
    <scope>NUCLEOTIDE SEQUENCE [LARGE SCALE GENOMIC DNA]</scope>
    <source>
        <strain evidence="5">JCM 18127</strain>
    </source>
</reference>
<proteinExistence type="predicted"/>
<keyword evidence="5" id="KW-1185">Reference proteome</keyword>
<comment type="caution">
    <text evidence="4">The sequence shown here is derived from an EMBL/GenBank/DDBJ whole genome shotgun (WGS) entry which is preliminary data.</text>
</comment>
<feature type="transmembrane region" description="Helical" evidence="2">
    <location>
        <begin position="157"/>
        <end position="178"/>
    </location>
</feature>
<dbReference type="RefSeq" id="WP_345267368.1">
    <property type="nucleotide sequence ID" value="NZ_BAABIM010000003.1"/>
</dbReference>
<keyword evidence="2" id="KW-1133">Transmembrane helix</keyword>
<dbReference type="EMBL" id="BAABIM010000003">
    <property type="protein sequence ID" value="GAA4690521.1"/>
    <property type="molecule type" value="Genomic_DNA"/>
</dbReference>
<organism evidence="4 5">
    <name type="scientific">Nocardioides nanhaiensis</name>
    <dbReference type="NCBI Taxonomy" id="1476871"/>
    <lineage>
        <taxon>Bacteria</taxon>
        <taxon>Bacillati</taxon>
        <taxon>Actinomycetota</taxon>
        <taxon>Actinomycetes</taxon>
        <taxon>Propionibacteriales</taxon>
        <taxon>Nocardioidaceae</taxon>
        <taxon>Nocardioides</taxon>
    </lineage>
</organism>
<feature type="transmembrane region" description="Helical" evidence="2">
    <location>
        <begin position="73"/>
        <end position="94"/>
    </location>
</feature>
<accession>A0ABP8WLW5</accession>
<evidence type="ECO:0000256" key="2">
    <source>
        <dbReference type="SAM" id="Phobius"/>
    </source>
</evidence>
<sequence length="279" mass="28548">MSGAGERAATKARGTARQAHGSETLDHLARAGLVAYGVVHLVLGWLAFQLALGDREGSTSTSGAIQTLLEQPLGPVIVWAVALGMALLVLWQGLEALLGHRTHDGVDRVRKRVTSAGKAVVYAVIAVSAARKAAGDGGGGGERQTDSMTAQVMGWPGGQLIIGAVGLGIVGVGAALVYKGVTDRFLRDLEAAGATGDTGTAYTWLGRAGYSAKGVSLGVVGSLFCYAAATHDAEESGGLDQALRQVLEQPFGPVLLGAIGVGIACFGVFCFAWARHLSR</sequence>
<keyword evidence="2" id="KW-0472">Membrane</keyword>
<feature type="domain" description="DUF1206" evidence="3">
    <location>
        <begin position="208"/>
        <end position="275"/>
    </location>
</feature>
<feature type="domain" description="DUF1206" evidence="3">
    <location>
        <begin position="116"/>
        <end position="183"/>
    </location>
</feature>
<dbReference type="InterPro" id="IPR009597">
    <property type="entry name" value="DUF1206"/>
</dbReference>
<name>A0ABP8WLW5_9ACTN</name>
<feature type="transmembrane region" description="Helical" evidence="2">
    <location>
        <begin position="33"/>
        <end position="52"/>
    </location>
</feature>
<feature type="transmembrane region" description="Helical" evidence="2">
    <location>
        <begin position="251"/>
        <end position="274"/>
    </location>
</feature>
<dbReference type="Pfam" id="PF06724">
    <property type="entry name" value="DUF1206"/>
    <property type="match status" value="3"/>
</dbReference>
<evidence type="ECO:0000313" key="5">
    <source>
        <dbReference type="Proteomes" id="UP001500621"/>
    </source>
</evidence>
<gene>
    <name evidence="4" type="ORF">GCM10023226_30490</name>
</gene>
<protein>
    <submittedName>
        <fullName evidence="4">DUF1206 domain-containing protein</fullName>
    </submittedName>
</protein>
<keyword evidence="2" id="KW-0812">Transmembrane</keyword>
<evidence type="ECO:0000259" key="3">
    <source>
        <dbReference type="Pfam" id="PF06724"/>
    </source>
</evidence>
<evidence type="ECO:0000313" key="4">
    <source>
        <dbReference type="EMBL" id="GAA4690521.1"/>
    </source>
</evidence>
<feature type="domain" description="DUF1206" evidence="3">
    <location>
        <begin position="31"/>
        <end position="97"/>
    </location>
</feature>
<evidence type="ECO:0000256" key="1">
    <source>
        <dbReference type="SAM" id="MobiDB-lite"/>
    </source>
</evidence>
<dbReference type="Proteomes" id="UP001500621">
    <property type="component" value="Unassembled WGS sequence"/>
</dbReference>
<feature type="transmembrane region" description="Helical" evidence="2">
    <location>
        <begin position="214"/>
        <end position="231"/>
    </location>
</feature>